<protein>
    <submittedName>
        <fullName evidence="2">Predicted protein</fullName>
    </submittedName>
</protein>
<dbReference type="eggNOG" id="ENOG502SDRZ">
    <property type="taxonomic scope" value="Eukaryota"/>
</dbReference>
<evidence type="ECO:0000313" key="2">
    <source>
        <dbReference type="EMBL" id="EGR50969.1"/>
    </source>
</evidence>
<feature type="compositionally biased region" description="Basic and acidic residues" evidence="1">
    <location>
        <begin position="461"/>
        <end position="474"/>
    </location>
</feature>
<accession>G0RDL0</accession>
<feature type="compositionally biased region" description="Low complexity" evidence="1">
    <location>
        <begin position="238"/>
        <end position="265"/>
    </location>
</feature>
<feature type="region of interest" description="Disordered" evidence="1">
    <location>
        <begin position="411"/>
        <end position="556"/>
    </location>
</feature>
<feature type="region of interest" description="Disordered" evidence="1">
    <location>
        <begin position="89"/>
        <end position="151"/>
    </location>
</feature>
<dbReference type="RefSeq" id="XP_006963490.1">
    <property type="nucleotide sequence ID" value="XM_006963428.1"/>
</dbReference>
<feature type="compositionally biased region" description="Polar residues" evidence="1">
    <location>
        <begin position="430"/>
        <end position="459"/>
    </location>
</feature>
<dbReference type="EMBL" id="GL985059">
    <property type="protein sequence ID" value="EGR50969.1"/>
    <property type="molecule type" value="Genomic_DNA"/>
</dbReference>
<feature type="compositionally biased region" description="Low complexity" evidence="1">
    <location>
        <begin position="283"/>
        <end position="296"/>
    </location>
</feature>
<proteinExistence type="predicted"/>
<reference evidence="2 3" key="1">
    <citation type="journal article" date="2008" name="Nat. Biotechnol.">
        <title>Genome sequencing and analysis of the biomass-degrading fungus Trichoderma reesei (syn. Hypocrea jecorina).</title>
        <authorList>
            <person name="Martinez D."/>
            <person name="Berka R.M."/>
            <person name="Henrissat B."/>
            <person name="Saloheimo M."/>
            <person name="Arvas M."/>
            <person name="Baker S.E."/>
            <person name="Chapman J."/>
            <person name="Chertkov O."/>
            <person name="Coutinho P.M."/>
            <person name="Cullen D."/>
            <person name="Danchin E.G."/>
            <person name="Grigoriev I.V."/>
            <person name="Harris P."/>
            <person name="Jackson M."/>
            <person name="Kubicek C.P."/>
            <person name="Han C.S."/>
            <person name="Ho I."/>
            <person name="Larrondo L.F."/>
            <person name="de Leon A.L."/>
            <person name="Magnuson J.K."/>
            <person name="Merino S."/>
            <person name="Misra M."/>
            <person name="Nelson B."/>
            <person name="Putnam N."/>
            <person name="Robbertse B."/>
            <person name="Salamov A.A."/>
            <person name="Schmoll M."/>
            <person name="Terry A."/>
            <person name="Thayer N."/>
            <person name="Westerholm-Parvinen A."/>
            <person name="Schoch C.L."/>
            <person name="Yao J."/>
            <person name="Barabote R."/>
            <person name="Nelson M.A."/>
            <person name="Detter C."/>
            <person name="Bruce D."/>
            <person name="Kuske C.R."/>
            <person name="Xie G."/>
            <person name="Richardson P."/>
            <person name="Rokhsar D.S."/>
            <person name="Lucas S.M."/>
            <person name="Rubin E.M."/>
            <person name="Dunn-Coleman N."/>
            <person name="Ward M."/>
            <person name="Brettin T.S."/>
        </authorList>
    </citation>
    <scope>NUCLEOTIDE SEQUENCE [LARGE SCALE GENOMIC DNA]</scope>
    <source>
        <strain evidence="2 3">QM6a</strain>
    </source>
</reference>
<organism evidence="3">
    <name type="scientific">Hypocrea jecorina (strain QM6a)</name>
    <name type="common">Trichoderma reesei</name>
    <dbReference type="NCBI Taxonomy" id="431241"/>
    <lineage>
        <taxon>Eukaryota</taxon>
        <taxon>Fungi</taxon>
        <taxon>Dikarya</taxon>
        <taxon>Ascomycota</taxon>
        <taxon>Pezizomycotina</taxon>
        <taxon>Sordariomycetes</taxon>
        <taxon>Hypocreomycetidae</taxon>
        <taxon>Hypocreales</taxon>
        <taxon>Hypocreaceae</taxon>
        <taxon>Trichoderma</taxon>
    </lineage>
</organism>
<feature type="region of interest" description="Disordered" evidence="1">
    <location>
        <begin position="352"/>
        <end position="377"/>
    </location>
</feature>
<gene>
    <name evidence="2" type="ORF">TRIREDRAFT_120819</name>
</gene>
<evidence type="ECO:0000256" key="1">
    <source>
        <dbReference type="SAM" id="MobiDB-lite"/>
    </source>
</evidence>
<sequence length="787" mass="84374">MAVPYPQPASPTLTNPDMILPDYDGPDPYDSRPSTGPSLWNSGHHIEDGFQFGQEFHANPDPLSTRIIYGNGTMLSDIGEVTEVESVVGPVPSRHASKRSTHSSGDEGPFRASSLTTGKKFIQQRLQQQRHQQHRHGERRMSTESTSTVGTHDGGAFVDFDDAASQGGDSIFQGDDEESVASAYVEGTAVAHHLRAYDPMTVRRLSDDGAALSQRAEQILANAKARLTHMEDNLTRARTLSYSSVSDTSTPSPTTTRAPTSLRRSGITPSPTNLPKATRENGAAHGASSGAQHLSGYPQRSASALGSAGGYRRPLPTSRSMDGLGSASAQGAHGHFQYYQLDHSLETLGENGNAAGIDGKRNGSRTTTVASPTRGFSDLGLTRSASASQMRDLQYQLKGLKGKISSLKEQARVDSMRRRSLQSLRMPSPFTNATWDPSQAESQGANSSSDEYSYGNTDTSDSDHDRKQVEHVAEEDYEDDPEESETPKGRALGSPLETSQQAAVHDVRSPSPVESVATEYTEAESTPQSPRDGYGSESEESLYHEPVEGPISHEDREDVFDYEHSFLYSSIPAAGRHLRSESVSSASSAETARGPTLSHKRSASSDSTSSVDTFATANERIVSRSSTAFDRTVAANQGGHQRSSTASMVRPVSNASIKSMHRPSNSSFDSVGTNRSFPLVNKAKLNGGILTPGGSPDQVSKRLRDSLLTDASSIYSQNSSNGRGGQSPALQVLSKDVQQTVERVVASLGKCVLALGEADGTHPGGHELYKRRIEAALRVLDGEVEIP</sequence>
<keyword evidence="3" id="KW-1185">Reference proteome</keyword>
<feature type="region of interest" description="Disordered" evidence="1">
    <location>
        <begin position="573"/>
        <end position="617"/>
    </location>
</feature>
<feature type="compositionally biased region" description="Acidic residues" evidence="1">
    <location>
        <begin position="475"/>
        <end position="484"/>
    </location>
</feature>
<feature type="region of interest" description="Disordered" evidence="1">
    <location>
        <begin position="1"/>
        <end position="36"/>
    </location>
</feature>
<dbReference type="VEuPathDB" id="FungiDB:TRIREDRAFT_120819"/>
<feature type="compositionally biased region" description="Basic and acidic residues" evidence="1">
    <location>
        <begin position="541"/>
        <end position="556"/>
    </location>
</feature>
<dbReference type="HOGENOM" id="CLU_008005_0_0_1"/>
<dbReference type="KEGG" id="tre:TRIREDRAFT_120819"/>
<dbReference type="STRING" id="431241.G0RDL0"/>
<name>G0RDL0_HYPJQ</name>
<feature type="compositionally biased region" description="Low complexity" evidence="1">
    <location>
        <begin position="604"/>
        <end position="617"/>
    </location>
</feature>
<dbReference type="Proteomes" id="UP000008984">
    <property type="component" value="Unassembled WGS sequence"/>
</dbReference>
<dbReference type="OrthoDB" id="3438840at2759"/>
<dbReference type="GeneID" id="18482968"/>
<dbReference type="AlphaFoldDB" id="G0RDL0"/>
<feature type="compositionally biased region" description="Low complexity" evidence="1">
    <location>
        <begin position="581"/>
        <end position="590"/>
    </location>
</feature>
<feature type="region of interest" description="Disordered" evidence="1">
    <location>
        <begin position="238"/>
        <end position="328"/>
    </location>
</feature>
<evidence type="ECO:0000313" key="3">
    <source>
        <dbReference type="Proteomes" id="UP000008984"/>
    </source>
</evidence>